<dbReference type="PANTHER" id="PTHR32322:SF2">
    <property type="entry name" value="EAMA DOMAIN-CONTAINING PROTEIN"/>
    <property type="match status" value="1"/>
</dbReference>
<feature type="domain" description="EamA" evidence="7">
    <location>
        <begin position="50"/>
        <end position="153"/>
    </location>
</feature>
<dbReference type="InterPro" id="IPR050638">
    <property type="entry name" value="AA-Vitamin_Transporters"/>
</dbReference>
<dbReference type="GO" id="GO:0016020">
    <property type="term" value="C:membrane"/>
    <property type="evidence" value="ECO:0007669"/>
    <property type="project" value="UniProtKB-SubCell"/>
</dbReference>
<evidence type="ECO:0000256" key="3">
    <source>
        <dbReference type="ARBA" id="ARBA00022692"/>
    </source>
</evidence>
<evidence type="ECO:0000313" key="9">
    <source>
        <dbReference type="Proteomes" id="UP000614410"/>
    </source>
</evidence>
<feature type="transmembrane region" description="Helical" evidence="6">
    <location>
        <begin position="20"/>
        <end position="38"/>
    </location>
</feature>
<evidence type="ECO:0000259" key="7">
    <source>
        <dbReference type="Pfam" id="PF00892"/>
    </source>
</evidence>
<sequence>MLLNAAGHGRSTGVTRRGSGGSLGAIAEIAVVTVGYALGPMIIVRRLGVGVVSVSLLLTAVAYAPVGALQLPKHMPPLQVIGAMAALGVVCTALAFLLFFELIAEIGPVRATVITYVNPAVALALGVAVLGEPLTAGAAAGFVLILAGSFLATRRVPLATTAPQGRPADADALAGSAGVP</sequence>
<comment type="similarity">
    <text evidence="2">Belongs to the EamA transporter family.</text>
</comment>
<dbReference type="InterPro" id="IPR037185">
    <property type="entry name" value="EmrE-like"/>
</dbReference>
<keyword evidence="3 6" id="KW-0812">Transmembrane</keyword>
<dbReference type="InterPro" id="IPR000620">
    <property type="entry name" value="EamA_dom"/>
</dbReference>
<feature type="transmembrane region" description="Helical" evidence="6">
    <location>
        <begin position="111"/>
        <end position="130"/>
    </location>
</feature>
<feature type="transmembrane region" description="Helical" evidence="6">
    <location>
        <begin position="78"/>
        <end position="99"/>
    </location>
</feature>
<protein>
    <submittedName>
        <fullName evidence="8">DMT family transporter</fullName>
    </submittedName>
</protein>
<reference evidence="8 9" key="1">
    <citation type="submission" date="2020-10" db="EMBL/GenBank/DDBJ databases">
        <title>Ca. Dormibacterota MAGs.</title>
        <authorList>
            <person name="Montgomery K."/>
        </authorList>
    </citation>
    <scope>NUCLEOTIDE SEQUENCE [LARGE SCALE GENOMIC DNA]</scope>
    <source>
        <strain evidence="8">Mitchell_Peninsula_5</strain>
    </source>
</reference>
<evidence type="ECO:0000313" key="8">
    <source>
        <dbReference type="EMBL" id="MBJ7610112.1"/>
    </source>
</evidence>
<proteinExistence type="inferred from homology"/>
<name>A0A934KS21_9BACT</name>
<dbReference type="AlphaFoldDB" id="A0A934KS21"/>
<comment type="subcellular location">
    <subcellularLocation>
        <location evidence="1">Membrane</location>
        <topology evidence="1">Multi-pass membrane protein</topology>
    </subcellularLocation>
</comment>
<dbReference type="Proteomes" id="UP000614410">
    <property type="component" value="Unassembled WGS sequence"/>
</dbReference>
<evidence type="ECO:0000256" key="2">
    <source>
        <dbReference type="ARBA" id="ARBA00007362"/>
    </source>
</evidence>
<gene>
    <name evidence="8" type="ORF">JF887_11880</name>
</gene>
<evidence type="ECO:0000256" key="1">
    <source>
        <dbReference type="ARBA" id="ARBA00004141"/>
    </source>
</evidence>
<keyword evidence="5 6" id="KW-0472">Membrane</keyword>
<dbReference type="Pfam" id="PF00892">
    <property type="entry name" value="EamA"/>
    <property type="match status" value="1"/>
</dbReference>
<evidence type="ECO:0000256" key="4">
    <source>
        <dbReference type="ARBA" id="ARBA00022989"/>
    </source>
</evidence>
<dbReference type="PANTHER" id="PTHR32322">
    <property type="entry name" value="INNER MEMBRANE TRANSPORTER"/>
    <property type="match status" value="1"/>
</dbReference>
<keyword evidence="4 6" id="KW-1133">Transmembrane helix</keyword>
<evidence type="ECO:0000256" key="6">
    <source>
        <dbReference type="SAM" id="Phobius"/>
    </source>
</evidence>
<accession>A0A934KS21</accession>
<comment type="caution">
    <text evidence="8">The sequence shown here is derived from an EMBL/GenBank/DDBJ whole genome shotgun (WGS) entry which is preliminary data.</text>
</comment>
<evidence type="ECO:0000256" key="5">
    <source>
        <dbReference type="ARBA" id="ARBA00023136"/>
    </source>
</evidence>
<dbReference type="EMBL" id="JAEKNN010000056">
    <property type="protein sequence ID" value="MBJ7610112.1"/>
    <property type="molecule type" value="Genomic_DNA"/>
</dbReference>
<feature type="transmembrane region" description="Helical" evidence="6">
    <location>
        <begin position="136"/>
        <end position="153"/>
    </location>
</feature>
<feature type="transmembrane region" description="Helical" evidence="6">
    <location>
        <begin position="47"/>
        <end position="66"/>
    </location>
</feature>
<dbReference type="SUPFAM" id="SSF103481">
    <property type="entry name" value="Multidrug resistance efflux transporter EmrE"/>
    <property type="match status" value="1"/>
</dbReference>
<organism evidence="8 9">
    <name type="scientific">Candidatus Amunia macphersoniae</name>
    <dbReference type="NCBI Taxonomy" id="3127014"/>
    <lineage>
        <taxon>Bacteria</taxon>
        <taxon>Bacillati</taxon>
        <taxon>Candidatus Dormiibacterota</taxon>
        <taxon>Candidatus Dormibacteria</taxon>
        <taxon>Candidatus Aeolococcales</taxon>
        <taxon>Candidatus Aeolococcaceae</taxon>
        <taxon>Candidatus Amunia</taxon>
    </lineage>
</organism>